<protein>
    <submittedName>
        <fullName evidence="1">Uncharacterized protein</fullName>
    </submittedName>
</protein>
<comment type="caution">
    <text evidence="1">The sequence shown here is derived from an EMBL/GenBank/DDBJ whole genome shotgun (WGS) entry which is preliminary data.</text>
</comment>
<name>A0AAV7WBQ5_PLEWA</name>
<gene>
    <name evidence="1" type="ORF">NDU88_005514</name>
</gene>
<accession>A0AAV7WBQ5</accession>
<dbReference type="AlphaFoldDB" id="A0AAV7WBQ5"/>
<evidence type="ECO:0000313" key="2">
    <source>
        <dbReference type="Proteomes" id="UP001066276"/>
    </source>
</evidence>
<dbReference type="Proteomes" id="UP001066276">
    <property type="component" value="Chromosome 1_2"/>
</dbReference>
<sequence>MNHEARVIAAAMVFVAHLSMRFSQREKGGKGGSAGDHFLTPRPEAAVSLLPVTTGHGSIPLARPPLSRCRMAHGALPPWPCCP</sequence>
<organism evidence="1 2">
    <name type="scientific">Pleurodeles waltl</name>
    <name type="common">Iberian ribbed newt</name>
    <dbReference type="NCBI Taxonomy" id="8319"/>
    <lineage>
        <taxon>Eukaryota</taxon>
        <taxon>Metazoa</taxon>
        <taxon>Chordata</taxon>
        <taxon>Craniata</taxon>
        <taxon>Vertebrata</taxon>
        <taxon>Euteleostomi</taxon>
        <taxon>Amphibia</taxon>
        <taxon>Batrachia</taxon>
        <taxon>Caudata</taxon>
        <taxon>Salamandroidea</taxon>
        <taxon>Salamandridae</taxon>
        <taxon>Pleurodelinae</taxon>
        <taxon>Pleurodeles</taxon>
    </lineage>
</organism>
<reference evidence="1" key="1">
    <citation type="journal article" date="2022" name="bioRxiv">
        <title>Sequencing and chromosome-scale assembly of the giantPleurodeles waltlgenome.</title>
        <authorList>
            <person name="Brown T."/>
            <person name="Elewa A."/>
            <person name="Iarovenko S."/>
            <person name="Subramanian E."/>
            <person name="Araus A.J."/>
            <person name="Petzold A."/>
            <person name="Susuki M."/>
            <person name="Suzuki K.-i.T."/>
            <person name="Hayashi T."/>
            <person name="Toyoda A."/>
            <person name="Oliveira C."/>
            <person name="Osipova E."/>
            <person name="Leigh N.D."/>
            <person name="Simon A."/>
            <person name="Yun M.H."/>
        </authorList>
    </citation>
    <scope>NUCLEOTIDE SEQUENCE</scope>
    <source>
        <strain evidence="1">20211129_DDA</strain>
        <tissue evidence="1">Liver</tissue>
    </source>
</reference>
<evidence type="ECO:0000313" key="1">
    <source>
        <dbReference type="EMBL" id="KAJ1210146.1"/>
    </source>
</evidence>
<dbReference type="EMBL" id="JANPWB010000002">
    <property type="protein sequence ID" value="KAJ1210146.1"/>
    <property type="molecule type" value="Genomic_DNA"/>
</dbReference>
<keyword evidence="2" id="KW-1185">Reference proteome</keyword>
<proteinExistence type="predicted"/>